<gene>
    <name evidence="3" type="ORF">CferDRAFT_0637</name>
</gene>
<evidence type="ECO:0000256" key="1">
    <source>
        <dbReference type="NCBIfam" id="TIGR02021"/>
    </source>
</evidence>
<accession>Q0YQR1</accession>
<reference evidence="3 4" key="2">
    <citation type="submission" date="2006-07" db="EMBL/GenBank/DDBJ databases">
        <title>Sequencing of the draft genome and assembly of Chlorobium ferroxidans DSM 13031.</title>
        <authorList>
            <consortium name="US DOE Joint Genome Institute (JGI-PGF)"/>
            <person name="Copeland A."/>
            <person name="Lucas S."/>
            <person name="Lapidus A."/>
            <person name="Barry K."/>
            <person name="Glavina del Rio T."/>
            <person name="Dalin E."/>
            <person name="Tice H."/>
            <person name="Bruce D."/>
            <person name="Pitluck S."/>
            <person name="Richardson P."/>
        </authorList>
    </citation>
    <scope>NUCLEOTIDE SEQUENCE [LARGE SCALE GENOMIC DNA]</scope>
    <source>
        <strain evidence="3 4">DSM 13031</strain>
    </source>
</reference>
<dbReference type="GO" id="GO:0032259">
    <property type="term" value="P:methylation"/>
    <property type="evidence" value="ECO:0007669"/>
    <property type="project" value="UniProtKB-KW"/>
</dbReference>
<keyword evidence="3" id="KW-0489">Methyltransferase</keyword>
<dbReference type="AlphaFoldDB" id="Q0YQR1"/>
<dbReference type="SUPFAM" id="SSF53335">
    <property type="entry name" value="S-adenosyl-L-methionine-dependent methyltransferases"/>
    <property type="match status" value="1"/>
</dbReference>
<dbReference type="InterPro" id="IPR029063">
    <property type="entry name" value="SAM-dependent_MTases_sf"/>
</dbReference>
<dbReference type="NCBIfam" id="TIGR02021">
    <property type="entry name" value="BchM-ChlM"/>
    <property type="match status" value="1"/>
</dbReference>
<dbReference type="Pfam" id="PF07109">
    <property type="entry name" value="Mg-por_mtran_C"/>
    <property type="match status" value="1"/>
</dbReference>
<keyword evidence="3" id="KW-0808">Transferase</keyword>
<evidence type="ECO:0000313" key="3">
    <source>
        <dbReference type="EMBL" id="EAT58663.1"/>
    </source>
</evidence>
<protein>
    <recommendedName>
        <fullName evidence="1">Magnesium protoporphyrin IX methyltransferase</fullName>
        <ecNumber evidence="1">2.1.1.11</ecNumber>
    </recommendedName>
</protein>
<reference evidence="3 4" key="1">
    <citation type="submission" date="2006-07" db="EMBL/GenBank/DDBJ databases">
        <title>Annotation of the draft genome assembly of Chlorobium ferroxidans DSM 13031.</title>
        <authorList>
            <consortium name="US DOE Joint Genome Institute (JGI-ORNL)"/>
            <person name="Larimer F."/>
            <person name="Land M."/>
            <person name="Hauser L."/>
        </authorList>
    </citation>
    <scope>NUCLEOTIDE SEQUENCE [LARGE SCALE GENOMIC DNA]</scope>
    <source>
        <strain evidence="3 4">DSM 13031</strain>
    </source>
</reference>
<dbReference type="InterPro" id="IPR010251">
    <property type="entry name" value="Mg_prot_MeTrfase"/>
</dbReference>
<sequence>MQTLKQESKGLISECLQRLLTTSRNIKTYTMSSSSFNAEEHKKMLRSYFNGQGFQRWASIYGDDKLSSVRNTVRQGHAVMMDKAFDWLQKLGLPKGATVLDAGCGTGLFSIRLAKAGYKVKSVDIASQMVGKAKEEAIKQGVDGNIEFEVNTIESVSGTYDAVVCFDVLIHYPAEGFAEAFRNLSSLTKGSVIFTYAPYNNILAFQHWIGGYFPKKERRTTIQMIRDEEMQRAMEKAGMQVKSREKISFGFYHTMLMNASHK</sequence>
<organism evidence="3 4">
    <name type="scientific">Chlorobium ferrooxidans DSM 13031</name>
    <dbReference type="NCBI Taxonomy" id="377431"/>
    <lineage>
        <taxon>Bacteria</taxon>
        <taxon>Pseudomonadati</taxon>
        <taxon>Chlorobiota</taxon>
        <taxon>Chlorobiia</taxon>
        <taxon>Chlorobiales</taxon>
        <taxon>Chlorobiaceae</taxon>
        <taxon>Chlorobium/Pelodictyon group</taxon>
        <taxon>Chlorobium</taxon>
    </lineage>
</organism>
<dbReference type="Pfam" id="PF01135">
    <property type="entry name" value="PCMT"/>
    <property type="match status" value="1"/>
</dbReference>
<dbReference type="GO" id="GO:0046406">
    <property type="term" value="F:magnesium protoporphyrin IX methyltransferase activity"/>
    <property type="evidence" value="ECO:0007669"/>
    <property type="project" value="UniProtKB-UniRule"/>
</dbReference>
<dbReference type="Gene3D" id="3.40.50.150">
    <property type="entry name" value="Vaccinia Virus protein VP39"/>
    <property type="match status" value="1"/>
</dbReference>
<proteinExistence type="predicted"/>
<keyword evidence="4" id="KW-1185">Reference proteome</keyword>
<dbReference type="InterPro" id="IPR010940">
    <property type="entry name" value="Mg_prot_MeTrfase_C"/>
</dbReference>
<name>Q0YQR1_9CHLB</name>
<dbReference type="PANTHER" id="PTHR43861">
    <property type="entry name" value="TRANS-ACONITATE 2-METHYLTRANSFERASE-RELATED"/>
    <property type="match status" value="1"/>
</dbReference>
<dbReference type="GO" id="GO:0015995">
    <property type="term" value="P:chlorophyll biosynthetic process"/>
    <property type="evidence" value="ECO:0007669"/>
    <property type="project" value="UniProtKB-UniRule"/>
</dbReference>
<dbReference type="EMBL" id="AASE01000015">
    <property type="protein sequence ID" value="EAT58663.1"/>
    <property type="molecule type" value="Genomic_DNA"/>
</dbReference>
<comment type="caution">
    <text evidence="3">The sequence shown here is derived from an EMBL/GenBank/DDBJ whole genome shotgun (WGS) entry which is preliminary data.</text>
</comment>
<dbReference type="CDD" id="cd02440">
    <property type="entry name" value="AdoMet_MTases"/>
    <property type="match status" value="1"/>
</dbReference>
<evidence type="ECO:0000259" key="2">
    <source>
        <dbReference type="Pfam" id="PF07109"/>
    </source>
</evidence>
<evidence type="ECO:0000313" key="4">
    <source>
        <dbReference type="Proteomes" id="UP000004162"/>
    </source>
</evidence>
<dbReference type="Proteomes" id="UP000004162">
    <property type="component" value="Unassembled WGS sequence"/>
</dbReference>
<dbReference type="EC" id="2.1.1.11" evidence="1"/>
<dbReference type="PROSITE" id="PS51556">
    <property type="entry name" value="SAM_MT_MG_PIX"/>
    <property type="match status" value="1"/>
</dbReference>
<feature type="domain" description="Magnesium-protoporphyrin IX methyltransferase C-terminal" evidence="2">
    <location>
        <begin position="165"/>
        <end position="259"/>
    </location>
</feature>